<dbReference type="Proteomes" id="UP000183832">
    <property type="component" value="Unassembled WGS sequence"/>
</dbReference>
<dbReference type="InterPro" id="IPR004210">
    <property type="entry name" value="BESS_motif"/>
</dbReference>
<keyword evidence="4" id="KW-1185">Reference proteome</keyword>
<dbReference type="OrthoDB" id="6147983at2759"/>
<dbReference type="AlphaFoldDB" id="A0A1J1IIV1"/>
<evidence type="ECO:0000313" key="3">
    <source>
        <dbReference type="EMBL" id="CRK99468.1"/>
    </source>
</evidence>
<proteinExistence type="predicted"/>
<feature type="domain" description="BESS" evidence="2">
    <location>
        <begin position="123"/>
        <end position="162"/>
    </location>
</feature>
<keyword evidence="1" id="KW-0539">Nucleus</keyword>
<dbReference type="GO" id="GO:0003677">
    <property type="term" value="F:DNA binding"/>
    <property type="evidence" value="ECO:0007669"/>
    <property type="project" value="InterPro"/>
</dbReference>
<evidence type="ECO:0000256" key="1">
    <source>
        <dbReference type="PROSITE-ProRule" id="PRU00371"/>
    </source>
</evidence>
<organism evidence="3 4">
    <name type="scientific">Clunio marinus</name>
    <dbReference type="NCBI Taxonomy" id="568069"/>
    <lineage>
        <taxon>Eukaryota</taxon>
        <taxon>Metazoa</taxon>
        <taxon>Ecdysozoa</taxon>
        <taxon>Arthropoda</taxon>
        <taxon>Hexapoda</taxon>
        <taxon>Insecta</taxon>
        <taxon>Pterygota</taxon>
        <taxon>Neoptera</taxon>
        <taxon>Endopterygota</taxon>
        <taxon>Diptera</taxon>
        <taxon>Nematocera</taxon>
        <taxon>Chironomoidea</taxon>
        <taxon>Chironomidae</taxon>
        <taxon>Clunio</taxon>
    </lineage>
</organism>
<dbReference type="EMBL" id="CVRI01000050">
    <property type="protein sequence ID" value="CRK99468.1"/>
    <property type="molecule type" value="Genomic_DNA"/>
</dbReference>
<evidence type="ECO:0000313" key="4">
    <source>
        <dbReference type="Proteomes" id="UP000183832"/>
    </source>
</evidence>
<sequence>MDQNQEKWTFKDVQRLINTVKVLNLTLPPEEHEEWKNIDKFLEKPVGSSMKKCQKLMQKYLKESLNPFTTWLLLEPMKQLLKAEKPFDFWFGERFDVSSEQDEEDLTSFFSSVSKQHSLNSMSNADAMFLTQLLPDLQKLDEKSKSFFKLKTQELAYQLRFPN</sequence>
<comment type="subcellular location">
    <subcellularLocation>
        <location evidence="1">Nucleus</location>
    </subcellularLocation>
</comment>
<name>A0A1J1IIV1_9DIPT</name>
<gene>
    <name evidence="3" type="ORF">CLUMA_CG012722</name>
</gene>
<dbReference type="GO" id="GO:0005634">
    <property type="term" value="C:nucleus"/>
    <property type="evidence" value="ECO:0007669"/>
    <property type="project" value="UniProtKB-SubCell"/>
</dbReference>
<accession>A0A1J1IIV1</accession>
<evidence type="ECO:0000259" key="2">
    <source>
        <dbReference type="PROSITE" id="PS51031"/>
    </source>
</evidence>
<reference evidence="3 4" key="1">
    <citation type="submission" date="2015-04" db="EMBL/GenBank/DDBJ databases">
        <authorList>
            <person name="Syromyatnikov M.Y."/>
            <person name="Popov V.N."/>
        </authorList>
    </citation>
    <scope>NUCLEOTIDE SEQUENCE [LARGE SCALE GENOMIC DNA]</scope>
</reference>
<dbReference type="PROSITE" id="PS51031">
    <property type="entry name" value="BESS"/>
    <property type="match status" value="1"/>
</dbReference>
<protein>
    <submittedName>
        <fullName evidence="3">CLUMA_CG012722, isoform A</fullName>
    </submittedName>
</protein>